<evidence type="ECO:0000256" key="1">
    <source>
        <dbReference type="ARBA" id="ARBA00022679"/>
    </source>
</evidence>
<dbReference type="InterPro" id="IPR037143">
    <property type="entry name" value="4-PPantetheinyl_Trfase_dom_sf"/>
</dbReference>
<organism evidence="3 4">
    <name type="scientific">Lysinibacillus capsici</name>
    <dbReference type="NCBI Taxonomy" id="2115968"/>
    <lineage>
        <taxon>Bacteria</taxon>
        <taxon>Bacillati</taxon>
        <taxon>Bacillota</taxon>
        <taxon>Bacilli</taxon>
        <taxon>Bacillales</taxon>
        <taxon>Bacillaceae</taxon>
        <taxon>Lysinibacillus</taxon>
    </lineage>
</organism>
<dbReference type="EMBL" id="CP122283">
    <property type="protein sequence ID" value="WGF39316.1"/>
    <property type="molecule type" value="Genomic_DNA"/>
</dbReference>
<evidence type="ECO:0000259" key="2">
    <source>
        <dbReference type="Pfam" id="PF01648"/>
    </source>
</evidence>
<protein>
    <submittedName>
        <fullName evidence="3">4'-phosphopantetheinyl transferase superfamily protein</fullName>
    </submittedName>
</protein>
<name>A0ABY8KND6_9BACI</name>
<sequence length="222" mass="26028">MNRKLILLNDYQIFTCIREFSIDDDRYLSDIELKIWNNEKKFLRNGKNWFSGRVAAKYVIADCLNINLEEMKNFHIKNKSNGAPILVTKRKDYLALSISHCNEIGFACSSKFFKNIGCDIESVRNRHPKFSSYYLSSSEEKIWTEKIADEDKDTILTITWSCKEASFKCLTGLMGNSKTIKDIRIYPIVSNFFNFYFIYKNKKGLGYWSKYKNFIISISVLL</sequence>
<dbReference type="InterPro" id="IPR008278">
    <property type="entry name" value="4-PPantetheinyl_Trfase_dom"/>
</dbReference>
<feature type="domain" description="4'-phosphopantetheinyl transferase" evidence="2">
    <location>
        <begin position="116"/>
        <end position="201"/>
    </location>
</feature>
<reference evidence="3 4" key="1">
    <citation type="submission" date="2023-04" db="EMBL/GenBank/DDBJ databases">
        <title>Genomic of Lysinibacillus capsici TSBLM.</title>
        <authorList>
            <person name="Hu X.S."/>
            <person name="Yu C.H."/>
        </authorList>
    </citation>
    <scope>NUCLEOTIDE SEQUENCE [LARGE SCALE GENOMIC DNA]</scope>
    <source>
        <strain evidence="3 4">TSBLM</strain>
    </source>
</reference>
<keyword evidence="4" id="KW-1185">Reference proteome</keyword>
<dbReference type="Gene3D" id="3.90.470.20">
    <property type="entry name" value="4'-phosphopantetheinyl transferase domain"/>
    <property type="match status" value="2"/>
</dbReference>
<dbReference type="GO" id="GO:0016740">
    <property type="term" value="F:transferase activity"/>
    <property type="evidence" value="ECO:0007669"/>
    <property type="project" value="UniProtKB-KW"/>
</dbReference>
<dbReference type="RefSeq" id="WP_259950157.1">
    <property type="nucleotide sequence ID" value="NZ_CP122283.1"/>
</dbReference>
<dbReference type="Proteomes" id="UP001244564">
    <property type="component" value="Chromosome"/>
</dbReference>
<keyword evidence="1 3" id="KW-0808">Transferase</keyword>
<dbReference type="SUPFAM" id="SSF56214">
    <property type="entry name" value="4'-phosphopantetheinyl transferase"/>
    <property type="match status" value="2"/>
</dbReference>
<evidence type="ECO:0000313" key="4">
    <source>
        <dbReference type="Proteomes" id="UP001244564"/>
    </source>
</evidence>
<gene>
    <name evidence="3" type="ORF">QBO96_03360</name>
</gene>
<proteinExistence type="predicted"/>
<evidence type="ECO:0000313" key="3">
    <source>
        <dbReference type="EMBL" id="WGF39316.1"/>
    </source>
</evidence>
<dbReference type="Pfam" id="PF01648">
    <property type="entry name" value="ACPS"/>
    <property type="match status" value="1"/>
</dbReference>
<accession>A0ABY8KND6</accession>